<proteinExistence type="predicted"/>
<reference evidence="2" key="1">
    <citation type="journal article" date="2020" name="Stud. Mycol.">
        <title>101 Dothideomycetes genomes: a test case for predicting lifestyles and emergence of pathogens.</title>
        <authorList>
            <person name="Haridas S."/>
            <person name="Albert R."/>
            <person name="Binder M."/>
            <person name="Bloem J."/>
            <person name="Labutti K."/>
            <person name="Salamov A."/>
            <person name="Andreopoulos B."/>
            <person name="Baker S."/>
            <person name="Barry K."/>
            <person name="Bills G."/>
            <person name="Bluhm B."/>
            <person name="Cannon C."/>
            <person name="Castanera R."/>
            <person name="Culley D."/>
            <person name="Daum C."/>
            <person name="Ezra D."/>
            <person name="Gonzalez J."/>
            <person name="Henrissat B."/>
            <person name="Kuo A."/>
            <person name="Liang C."/>
            <person name="Lipzen A."/>
            <person name="Lutzoni F."/>
            <person name="Magnuson J."/>
            <person name="Mondo S."/>
            <person name="Nolan M."/>
            <person name="Ohm R."/>
            <person name="Pangilinan J."/>
            <person name="Park H.-J."/>
            <person name="Ramirez L."/>
            <person name="Alfaro M."/>
            <person name="Sun H."/>
            <person name="Tritt A."/>
            <person name="Yoshinaga Y."/>
            <person name="Zwiers L.-H."/>
            <person name="Turgeon B."/>
            <person name="Goodwin S."/>
            <person name="Spatafora J."/>
            <person name="Crous P."/>
            <person name="Grigoriev I."/>
        </authorList>
    </citation>
    <scope>NUCLEOTIDE SEQUENCE</scope>
    <source>
        <strain evidence="2">HMLAC05119</strain>
    </source>
</reference>
<gene>
    <name evidence="2" type="ORF">BDU57DRAFT_511812</name>
</gene>
<keyword evidence="3" id="KW-1185">Reference proteome</keyword>
<evidence type="ECO:0000256" key="1">
    <source>
        <dbReference type="SAM" id="MobiDB-lite"/>
    </source>
</evidence>
<accession>A0A6A5QWN5</accession>
<dbReference type="Proteomes" id="UP000800096">
    <property type="component" value="Unassembled WGS sequence"/>
</dbReference>
<sequence>MKPVPSTSKPYYRSTNPGVCSKNPQPLCIYPPPQRSIHQRTHSNPITSPSSPTSTSHYQYRCISPRQRRRLSSKTTLQPPARGHIILLEAATPKLLVTRALHACERDVRGAKKVRGFFVSTAPKRCFPCGGNGLPLAYVYFPGREEGTAWISFPGETDFIVHVEDF</sequence>
<dbReference type="EMBL" id="ML979133">
    <property type="protein sequence ID" value="KAF1918986.1"/>
    <property type="molecule type" value="Genomic_DNA"/>
</dbReference>
<evidence type="ECO:0000313" key="2">
    <source>
        <dbReference type="EMBL" id="KAF1918986.1"/>
    </source>
</evidence>
<feature type="region of interest" description="Disordered" evidence="1">
    <location>
        <begin position="31"/>
        <end position="57"/>
    </location>
</feature>
<name>A0A6A5QWN5_AMPQU</name>
<evidence type="ECO:0000313" key="3">
    <source>
        <dbReference type="Proteomes" id="UP000800096"/>
    </source>
</evidence>
<feature type="compositionally biased region" description="Low complexity" evidence="1">
    <location>
        <begin position="43"/>
        <end position="56"/>
    </location>
</feature>
<dbReference type="AlphaFoldDB" id="A0A6A5QWN5"/>
<protein>
    <submittedName>
        <fullName evidence="2">Uncharacterized protein</fullName>
    </submittedName>
</protein>
<organism evidence="2 3">
    <name type="scientific">Ampelomyces quisqualis</name>
    <name type="common">Powdery mildew agent</name>
    <dbReference type="NCBI Taxonomy" id="50730"/>
    <lineage>
        <taxon>Eukaryota</taxon>
        <taxon>Fungi</taxon>
        <taxon>Dikarya</taxon>
        <taxon>Ascomycota</taxon>
        <taxon>Pezizomycotina</taxon>
        <taxon>Dothideomycetes</taxon>
        <taxon>Pleosporomycetidae</taxon>
        <taxon>Pleosporales</taxon>
        <taxon>Pleosporineae</taxon>
        <taxon>Phaeosphaeriaceae</taxon>
        <taxon>Ampelomyces</taxon>
    </lineage>
</organism>